<proteinExistence type="predicted"/>
<accession>A0ABS8FNR5</accession>
<gene>
    <name evidence="3" type="ORF">LKD28_04330</name>
</gene>
<dbReference type="Pfam" id="PF01661">
    <property type="entry name" value="Macro"/>
    <property type="match status" value="1"/>
</dbReference>
<dbReference type="RefSeq" id="WP_227573010.1">
    <property type="nucleotide sequence ID" value="NZ_JAJEQT010000002.1"/>
</dbReference>
<feature type="region of interest" description="Disordered" evidence="1">
    <location>
        <begin position="202"/>
        <end position="228"/>
    </location>
</feature>
<evidence type="ECO:0000313" key="4">
    <source>
        <dbReference type="Proteomes" id="UP001198495"/>
    </source>
</evidence>
<dbReference type="PANTHER" id="PTHR11106">
    <property type="entry name" value="GANGLIOSIDE INDUCED DIFFERENTIATION ASSOCIATED PROTEIN 2-RELATED"/>
    <property type="match status" value="1"/>
</dbReference>
<dbReference type="SMART" id="SM00506">
    <property type="entry name" value="A1pp"/>
    <property type="match status" value="1"/>
</dbReference>
<reference evidence="3 4" key="1">
    <citation type="submission" date="2021-10" db="EMBL/GenBank/DDBJ databases">
        <title>Anaerobic single-cell dispensing facilitates the cultivation of human gut bacteria.</title>
        <authorList>
            <person name="Afrizal A."/>
        </authorList>
    </citation>
    <scope>NUCLEOTIDE SEQUENCE [LARGE SCALE GENOMIC DNA]</scope>
    <source>
        <strain evidence="3 4">CLA-AA-H212</strain>
    </source>
</reference>
<dbReference type="PANTHER" id="PTHR11106:SF27">
    <property type="entry name" value="MACRO DOMAIN-CONTAINING PROTEIN"/>
    <property type="match status" value="1"/>
</dbReference>
<evidence type="ECO:0000313" key="3">
    <source>
        <dbReference type="EMBL" id="MCC2218263.1"/>
    </source>
</evidence>
<evidence type="ECO:0000256" key="1">
    <source>
        <dbReference type="SAM" id="MobiDB-lite"/>
    </source>
</evidence>
<name>A0ABS8FNR5_9FIRM</name>
<sequence length="378" mass="43399">MPFKIVRNDITKMRCDAIVNTANTKPIIGSGCDYAVYKAAGKRRLSEYREKNIGEVPEGDVFLTPGFRLPAHYIIHAVSPHYIDGAHGEEEKLRDCYRKSLSLAWKQSCRSIAFPVISTGSFGYPKEEGIRIAADEIQAFLQNHEMLIYLVVFDAQSARYGKRFDKDLQAYIDENYVGAKHHEEYSVQTMALRRDLDDAICQPGETKQDDAPCQPGEAELDDESFSPYEDNLYEDDLYEEDSDEDSEEENEFTELHESKLEERMKHLTDSFSEYLLYLIEEKGMTNADVYKRALVDKKTFSKIKNHAEYHPQKMTAMCLCIGAKLNLDETRDLLARAGYALSPCDKTDIIFSYFIENQIYDMIELDIQLEEHGLSCLI</sequence>
<dbReference type="InterPro" id="IPR043472">
    <property type="entry name" value="Macro_dom-like"/>
</dbReference>
<feature type="domain" description="Macro" evidence="2">
    <location>
        <begin position="1"/>
        <end position="172"/>
    </location>
</feature>
<dbReference type="Gene3D" id="3.40.220.10">
    <property type="entry name" value="Leucine Aminopeptidase, subunit E, domain 1"/>
    <property type="match status" value="1"/>
</dbReference>
<dbReference type="PROSITE" id="PS51154">
    <property type="entry name" value="MACRO"/>
    <property type="match status" value="1"/>
</dbReference>
<evidence type="ECO:0000259" key="2">
    <source>
        <dbReference type="PROSITE" id="PS51154"/>
    </source>
</evidence>
<comment type="caution">
    <text evidence="3">The sequence shown here is derived from an EMBL/GenBank/DDBJ whole genome shotgun (WGS) entry which is preliminary data.</text>
</comment>
<dbReference type="EMBL" id="JAJEQT010000002">
    <property type="protein sequence ID" value="MCC2218263.1"/>
    <property type="molecule type" value="Genomic_DNA"/>
</dbReference>
<keyword evidence="4" id="KW-1185">Reference proteome</keyword>
<protein>
    <submittedName>
        <fullName evidence="3">Macro domain-containing protein</fullName>
    </submittedName>
</protein>
<dbReference type="SUPFAM" id="SSF52949">
    <property type="entry name" value="Macro domain-like"/>
    <property type="match status" value="1"/>
</dbReference>
<organism evidence="3 4">
    <name type="scientific">Coprococcus hominis</name>
    <name type="common">ex Arizal et al. 2022</name>
    <dbReference type="NCBI Taxonomy" id="2881262"/>
    <lineage>
        <taxon>Bacteria</taxon>
        <taxon>Bacillati</taxon>
        <taxon>Bacillota</taxon>
        <taxon>Clostridia</taxon>
        <taxon>Lachnospirales</taxon>
        <taxon>Lachnospiraceae</taxon>
        <taxon>Coprococcus</taxon>
    </lineage>
</organism>
<dbReference type="Proteomes" id="UP001198495">
    <property type="component" value="Unassembled WGS sequence"/>
</dbReference>
<dbReference type="InterPro" id="IPR002589">
    <property type="entry name" value="Macro_dom"/>
</dbReference>